<reference evidence="9" key="1">
    <citation type="submission" date="2022-01" db="EMBL/GenBank/DDBJ databases">
        <authorList>
            <person name="King R."/>
        </authorList>
    </citation>
    <scope>NUCLEOTIDE SEQUENCE</scope>
</reference>
<feature type="coiled-coil region" evidence="6">
    <location>
        <begin position="90"/>
        <end position="124"/>
    </location>
</feature>
<evidence type="ECO:0000256" key="7">
    <source>
        <dbReference type="SAM" id="SignalP"/>
    </source>
</evidence>
<proteinExistence type="inferred from homology"/>
<evidence type="ECO:0000313" key="9">
    <source>
        <dbReference type="EMBL" id="CAH1100964.1"/>
    </source>
</evidence>
<evidence type="ECO:0000313" key="10">
    <source>
        <dbReference type="Proteomes" id="UP001153636"/>
    </source>
</evidence>
<keyword evidence="3" id="KW-0963">Cytoplasm</keyword>
<evidence type="ECO:0000256" key="6">
    <source>
        <dbReference type="SAM" id="Coils"/>
    </source>
</evidence>
<evidence type="ECO:0000256" key="5">
    <source>
        <dbReference type="ARBA" id="ARBA00023212"/>
    </source>
</evidence>
<evidence type="ECO:0000256" key="1">
    <source>
        <dbReference type="ARBA" id="ARBA00004245"/>
    </source>
</evidence>
<dbReference type="EMBL" id="OV651823">
    <property type="protein sequence ID" value="CAH1100964.1"/>
    <property type="molecule type" value="Genomic_DNA"/>
</dbReference>
<name>A0A9P0CF11_9CUCU</name>
<comment type="subcellular location">
    <subcellularLocation>
        <location evidence="1">Cytoplasm</location>
        <location evidence="1">Cytoskeleton</location>
    </subcellularLocation>
</comment>
<gene>
    <name evidence="9" type="ORF">PSYICH_LOCUS2809</name>
</gene>
<keyword evidence="7" id="KW-0732">Signal</keyword>
<dbReference type="OrthoDB" id="10255048at2759"/>
<keyword evidence="4 6" id="KW-0175">Coiled coil</keyword>
<comment type="similarity">
    <text evidence="2">Belongs to the TACC family.</text>
</comment>
<dbReference type="GO" id="GO:0005856">
    <property type="term" value="C:cytoskeleton"/>
    <property type="evidence" value="ECO:0007669"/>
    <property type="project" value="UniProtKB-SubCell"/>
</dbReference>
<evidence type="ECO:0000256" key="4">
    <source>
        <dbReference type="ARBA" id="ARBA00023054"/>
    </source>
</evidence>
<keyword evidence="10" id="KW-1185">Reference proteome</keyword>
<feature type="signal peptide" evidence="7">
    <location>
        <begin position="1"/>
        <end position="25"/>
    </location>
</feature>
<organism evidence="9 10">
    <name type="scientific">Psylliodes chrysocephalus</name>
    <dbReference type="NCBI Taxonomy" id="3402493"/>
    <lineage>
        <taxon>Eukaryota</taxon>
        <taxon>Metazoa</taxon>
        <taxon>Ecdysozoa</taxon>
        <taxon>Arthropoda</taxon>
        <taxon>Hexapoda</taxon>
        <taxon>Insecta</taxon>
        <taxon>Pterygota</taxon>
        <taxon>Neoptera</taxon>
        <taxon>Endopterygota</taxon>
        <taxon>Coleoptera</taxon>
        <taxon>Polyphaga</taxon>
        <taxon>Cucujiformia</taxon>
        <taxon>Chrysomeloidea</taxon>
        <taxon>Chrysomelidae</taxon>
        <taxon>Galerucinae</taxon>
        <taxon>Alticini</taxon>
        <taxon>Psylliodes</taxon>
    </lineage>
</organism>
<dbReference type="Proteomes" id="UP001153636">
    <property type="component" value="Chromosome 11"/>
</dbReference>
<evidence type="ECO:0000256" key="3">
    <source>
        <dbReference type="ARBA" id="ARBA00022490"/>
    </source>
</evidence>
<protein>
    <recommendedName>
        <fullName evidence="8">Transforming acidic coiled-coil-containing protein C-terminal domain-containing protein</fullName>
    </recommendedName>
</protein>
<keyword evidence="5" id="KW-0206">Cytoskeleton</keyword>
<dbReference type="AlphaFoldDB" id="A0A9P0CF11"/>
<evidence type="ECO:0000259" key="8">
    <source>
        <dbReference type="Pfam" id="PF05010"/>
    </source>
</evidence>
<feature type="coiled-coil region" evidence="6">
    <location>
        <begin position="188"/>
        <end position="240"/>
    </location>
</feature>
<feature type="domain" description="Transforming acidic coiled-coil-containing protein C-terminal" evidence="8">
    <location>
        <begin position="98"/>
        <end position="268"/>
    </location>
</feature>
<dbReference type="Pfam" id="PF05010">
    <property type="entry name" value="TACC_C"/>
    <property type="match status" value="1"/>
</dbReference>
<dbReference type="InterPro" id="IPR007707">
    <property type="entry name" value="TACC_C"/>
</dbReference>
<feature type="chain" id="PRO_5040377440" description="Transforming acidic coiled-coil-containing protein C-terminal domain-containing protein" evidence="7">
    <location>
        <begin position="26"/>
        <end position="285"/>
    </location>
</feature>
<sequence length="285" mass="33844">MSKLLSGFIWHFVCFIMDILKIFRMQEPVTVVLSKKERIRQAKVVIQDKCKINENKKYDLPIGEIFRMQEPVSKGMLSKKEEVGQFKEVLQEKEFLIKNNEERIKELENEISDLKETNHSLECRLKASSLDENGFQEVMLSYDDFFKKIWIDREEVVNKNNVMDTYLQNLEFSYNGLLEKFEKAKEIIYGLKNNQDLLKEELEEYKEVIEVWEKRYEGLKAHSETTLADANKELGDKEKENLQEVSKLKTKILQRQAKIIELEKMLKHDLKPSIYAPLRNRIKSK</sequence>
<accession>A0A9P0CF11</accession>
<evidence type="ECO:0000256" key="2">
    <source>
        <dbReference type="ARBA" id="ARBA00009423"/>
    </source>
</evidence>